<evidence type="ECO:0000313" key="1">
    <source>
        <dbReference type="EMBL" id="CAL0299637.1"/>
    </source>
</evidence>
<name>A0AAV1VRU6_LUPLU</name>
<proteinExistence type="predicted"/>
<organism evidence="1 2">
    <name type="scientific">Lupinus luteus</name>
    <name type="common">European yellow lupine</name>
    <dbReference type="NCBI Taxonomy" id="3873"/>
    <lineage>
        <taxon>Eukaryota</taxon>
        <taxon>Viridiplantae</taxon>
        <taxon>Streptophyta</taxon>
        <taxon>Embryophyta</taxon>
        <taxon>Tracheophyta</taxon>
        <taxon>Spermatophyta</taxon>
        <taxon>Magnoliopsida</taxon>
        <taxon>eudicotyledons</taxon>
        <taxon>Gunneridae</taxon>
        <taxon>Pentapetalae</taxon>
        <taxon>rosids</taxon>
        <taxon>fabids</taxon>
        <taxon>Fabales</taxon>
        <taxon>Fabaceae</taxon>
        <taxon>Papilionoideae</taxon>
        <taxon>50 kb inversion clade</taxon>
        <taxon>genistoids sensu lato</taxon>
        <taxon>core genistoids</taxon>
        <taxon>Genisteae</taxon>
        <taxon>Lupinus</taxon>
    </lineage>
</organism>
<dbReference type="EMBL" id="CAXHTB010000001">
    <property type="protein sequence ID" value="CAL0299637.1"/>
    <property type="molecule type" value="Genomic_DNA"/>
</dbReference>
<comment type="caution">
    <text evidence="1">The sequence shown here is derived from an EMBL/GenBank/DDBJ whole genome shotgun (WGS) entry which is preliminary data.</text>
</comment>
<gene>
    <name evidence="1" type="ORF">LLUT_LOCUS697</name>
</gene>
<accession>A0AAV1VRU6</accession>
<keyword evidence="2" id="KW-1185">Reference proteome</keyword>
<sequence length="77" mass="8407">MKLKTVFLIEKVQKSCVEHLNPGDETVAEEKLMMEEDDGRAVVVDVDVVVVVVVIAVDADVAVVVDVEIRRGGESIE</sequence>
<dbReference type="Proteomes" id="UP001497480">
    <property type="component" value="Unassembled WGS sequence"/>
</dbReference>
<evidence type="ECO:0000313" key="2">
    <source>
        <dbReference type="Proteomes" id="UP001497480"/>
    </source>
</evidence>
<reference evidence="1 2" key="1">
    <citation type="submission" date="2024-03" db="EMBL/GenBank/DDBJ databases">
        <authorList>
            <person name="Martinez-Hernandez J."/>
        </authorList>
    </citation>
    <scope>NUCLEOTIDE SEQUENCE [LARGE SCALE GENOMIC DNA]</scope>
</reference>
<dbReference type="AlphaFoldDB" id="A0AAV1VRU6"/>
<protein>
    <submittedName>
        <fullName evidence="1">Uncharacterized protein</fullName>
    </submittedName>
</protein>